<gene>
    <name evidence="1" type="ORF">J2T55_001857</name>
</gene>
<name>A0AAE3HK46_9GAMM</name>
<dbReference type="EMBL" id="JANUCT010000012">
    <property type="protein sequence ID" value="MCS3903825.1"/>
    <property type="molecule type" value="Genomic_DNA"/>
</dbReference>
<proteinExistence type="predicted"/>
<evidence type="ECO:0000313" key="1">
    <source>
        <dbReference type="EMBL" id="MCS3903825.1"/>
    </source>
</evidence>
<comment type="caution">
    <text evidence="1">The sequence shown here is derived from an EMBL/GenBank/DDBJ whole genome shotgun (WGS) entry which is preliminary data.</text>
</comment>
<protein>
    <submittedName>
        <fullName evidence="1">Uncharacterized protein</fullName>
    </submittedName>
</protein>
<evidence type="ECO:0000313" key="2">
    <source>
        <dbReference type="Proteomes" id="UP001204445"/>
    </source>
</evidence>
<sequence>MKDTPVLTGITLYHAIRALYPHPSRRVGPENYCVGGALLKFYESVHGPAFPAQGMLINLLQRGNPELSELWAFFYAGNIMRRNDQGDYEGAWKQLRQALTHDTEADQGEVTRN</sequence>
<organism evidence="1 2">
    <name type="scientific">Methylohalomonas lacus</name>
    <dbReference type="NCBI Taxonomy" id="398773"/>
    <lineage>
        <taxon>Bacteria</taxon>
        <taxon>Pseudomonadati</taxon>
        <taxon>Pseudomonadota</taxon>
        <taxon>Gammaproteobacteria</taxon>
        <taxon>Methylohalomonadales</taxon>
        <taxon>Methylohalomonadaceae</taxon>
        <taxon>Methylohalomonas</taxon>
    </lineage>
</organism>
<dbReference type="AlphaFoldDB" id="A0AAE3HK46"/>
<dbReference type="RefSeq" id="WP_259055800.1">
    <property type="nucleotide sequence ID" value="NZ_JANUCT010000012.1"/>
</dbReference>
<reference evidence="1" key="1">
    <citation type="submission" date="2022-08" db="EMBL/GenBank/DDBJ databases">
        <title>Genomic Encyclopedia of Type Strains, Phase III (KMG-III): the genomes of soil and plant-associated and newly described type strains.</title>
        <authorList>
            <person name="Whitman W."/>
        </authorList>
    </citation>
    <scope>NUCLEOTIDE SEQUENCE</scope>
    <source>
        <strain evidence="1">HMT 1</strain>
    </source>
</reference>
<accession>A0AAE3HK46</accession>
<dbReference type="Proteomes" id="UP001204445">
    <property type="component" value="Unassembled WGS sequence"/>
</dbReference>
<keyword evidence="2" id="KW-1185">Reference proteome</keyword>